<name>A0A239ALD0_9PROT</name>
<organism evidence="1 2">
    <name type="scientific">Methylobacillus rhizosphaerae</name>
    <dbReference type="NCBI Taxonomy" id="551994"/>
    <lineage>
        <taxon>Bacteria</taxon>
        <taxon>Pseudomonadati</taxon>
        <taxon>Pseudomonadota</taxon>
        <taxon>Betaproteobacteria</taxon>
        <taxon>Nitrosomonadales</taxon>
        <taxon>Methylophilaceae</taxon>
        <taxon>Methylobacillus</taxon>
    </lineage>
</organism>
<sequence length="47" mass="5295">MAEIRNYTMNFSSGRTSYLTCMRKLACTEIVMATMARVAEAEELSRG</sequence>
<keyword evidence="2" id="KW-1185">Reference proteome</keyword>
<dbReference type="AlphaFoldDB" id="A0A239ALD0"/>
<evidence type="ECO:0000313" key="1">
    <source>
        <dbReference type="EMBL" id="SNR96161.1"/>
    </source>
</evidence>
<evidence type="ECO:0000313" key="2">
    <source>
        <dbReference type="Proteomes" id="UP000198305"/>
    </source>
</evidence>
<dbReference type="EMBL" id="FZOA01000008">
    <property type="protein sequence ID" value="SNR96161.1"/>
    <property type="molecule type" value="Genomic_DNA"/>
</dbReference>
<accession>A0A239ALD0</accession>
<reference evidence="2" key="1">
    <citation type="submission" date="2017-06" db="EMBL/GenBank/DDBJ databases">
        <authorList>
            <person name="Varghese N."/>
            <person name="Submissions S."/>
        </authorList>
    </citation>
    <scope>NUCLEOTIDE SEQUENCE [LARGE SCALE GENOMIC DNA]</scope>
    <source>
        <strain evidence="2">Ca-68</strain>
    </source>
</reference>
<protein>
    <submittedName>
        <fullName evidence="1">Uncharacterized protein</fullName>
    </submittedName>
</protein>
<proteinExistence type="predicted"/>
<gene>
    <name evidence="1" type="ORF">SAMN05192560_1973</name>
</gene>
<dbReference type="Proteomes" id="UP000198305">
    <property type="component" value="Unassembled WGS sequence"/>
</dbReference>